<sequence>MSVLSKVFVVVAIIQLMHSGFSSSEFHRLVRSQSINSSRYVGVTLPLDIKLEAYIGMILFTIGIFMSFEK</sequence>
<organism evidence="8">
    <name type="scientific">Vanderwaltozyma polyspora (strain ATCC 22028 / DSM 70294 / BCRC 21397 / CBS 2163 / NBRC 10782 / NRRL Y-8283 / UCD 57-17)</name>
    <name type="common">Kluyveromyces polysporus</name>
    <dbReference type="NCBI Taxonomy" id="436907"/>
    <lineage>
        <taxon>Eukaryota</taxon>
        <taxon>Fungi</taxon>
        <taxon>Dikarya</taxon>
        <taxon>Ascomycota</taxon>
        <taxon>Saccharomycotina</taxon>
        <taxon>Saccharomycetes</taxon>
        <taxon>Saccharomycetales</taxon>
        <taxon>Saccharomycetaceae</taxon>
        <taxon>Vanderwaltozyma</taxon>
    </lineage>
</organism>
<keyword evidence="4 6" id="KW-1133">Transmembrane helix</keyword>
<keyword evidence="8" id="KW-1185">Reference proteome</keyword>
<protein>
    <submittedName>
        <fullName evidence="7">Uncharacterized protein</fullName>
    </submittedName>
</protein>
<feature type="non-terminal residue" evidence="7">
    <location>
        <position position="70"/>
    </location>
</feature>
<dbReference type="InParanoid" id="A7TNN7"/>
<dbReference type="GeneID" id="5544270"/>
<accession>A7TNN7</accession>
<dbReference type="InterPro" id="IPR053279">
    <property type="entry name" value="EMC_subunit"/>
</dbReference>
<dbReference type="HOGENOM" id="CLU_2759719_0_0_1"/>
<dbReference type="AlphaFoldDB" id="A7TNN7"/>
<evidence type="ECO:0000256" key="4">
    <source>
        <dbReference type="ARBA" id="ARBA00022989"/>
    </source>
</evidence>
<comment type="similarity">
    <text evidence="2">Belongs to the membrane magnesium transporter (TC 1.A.67) family.</text>
</comment>
<dbReference type="InterPro" id="IPR018937">
    <property type="entry name" value="MMgT"/>
</dbReference>
<comment type="subcellular location">
    <subcellularLocation>
        <location evidence="1">Endomembrane system</location>
        <topology evidence="1">Multi-pass membrane protein</topology>
    </subcellularLocation>
</comment>
<dbReference type="PhylomeDB" id="A7TNN7"/>
<evidence type="ECO:0000256" key="1">
    <source>
        <dbReference type="ARBA" id="ARBA00004127"/>
    </source>
</evidence>
<name>A7TNN7_VANPO</name>
<dbReference type="Pfam" id="PF10270">
    <property type="entry name" value="MMgT"/>
    <property type="match status" value="1"/>
</dbReference>
<dbReference type="PANTHER" id="PTHR28144">
    <property type="entry name" value="ER MEMBRANE PROTEIN COMPLEX SUBUNIT 5"/>
    <property type="match status" value="1"/>
</dbReference>
<reference evidence="7 8" key="1">
    <citation type="journal article" date="2007" name="Proc. Natl. Acad. Sci. U.S.A.">
        <title>Independent sorting-out of thousands of duplicated gene pairs in two yeast species descended from a whole-genome duplication.</title>
        <authorList>
            <person name="Scannell D.R."/>
            <person name="Frank A.C."/>
            <person name="Conant G.C."/>
            <person name="Byrne K.P."/>
            <person name="Woolfit M."/>
            <person name="Wolfe K.H."/>
        </authorList>
    </citation>
    <scope>NUCLEOTIDE SEQUENCE [LARGE SCALE GENOMIC DNA]</scope>
    <source>
        <strain evidence="8">ATCC 22028 / DSM 70294 / BCRC 21397 / CBS 2163 / NBRC 10782 / NRRL Y-8283 / UCD 57-17</strain>
    </source>
</reference>
<keyword evidence="3 6" id="KW-0812">Transmembrane</keyword>
<dbReference type="EMBL" id="DS480432">
    <property type="protein sequence ID" value="EDO16154.1"/>
    <property type="molecule type" value="Genomic_DNA"/>
</dbReference>
<proteinExistence type="inferred from homology"/>
<dbReference type="KEGG" id="vpo:Kpol_1070p37"/>
<evidence type="ECO:0000256" key="6">
    <source>
        <dbReference type="SAM" id="Phobius"/>
    </source>
</evidence>
<dbReference type="Proteomes" id="UP000000267">
    <property type="component" value="Unassembled WGS sequence"/>
</dbReference>
<evidence type="ECO:0000256" key="5">
    <source>
        <dbReference type="ARBA" id="ARBA00023136"/>
    </source>
</evidence>
<dbReference type="RefSeq" id="XP_001644012.1">
    <property type="nucleotide sequence ID" value="XM_001643962.1"/>
</dbReference>
<keyword evidence="5 6" id="KW-0472">Membrane</keyword>
<evidence type="ECO:0000313" key="8">
    <source>
        <dbReference type="Proteomes" id="UP000000267"/>
    </source>
</evidence>
<dbReference type="GO" id="GO:0072546">
    <property type="term" value="C:EMC complex"/>
    <property type="evidence" value="ECO:0007669"/>
    <property type="project" value="TreeGrafter"/>
</dbReference>
<dbReference type="STRING" id="436907.A7TNN7"/>
<dbReference type="OrthoDB" id="44756at2759"/>
<evidence type="ECO:0000313" key="7">
    <source>
        <dbReference type="EMBL" id="EDO16154.1"/>
    </source>
</evidence>
<evidence type="ECO:0000256" key="3">
    <source>
        <dbReference type="ARBA" id="ARBA00022692"/>
    </source>
</evidence>
<feature type="transmembrane region" description="Helical" evidence="6">
    <location>
        <begin position="51"/>
        <end position="68"/>
    </location>
</feature>
<dbReference type="PANTHER" id="PTHR28144:SF1">
    <property type="entry name" value="ER MEMBRANE PROTEIN COMPLEX SUBUNIT 5"/>
    <property type="match status" value="1"/>
</dbReference>
<evidence type="ECO:0000256" key="2">
    <source>
        <dbReference type="ARBA" id="ARBA00006109"/>
    </source>
</evidence>
<gene>
    <name evidence="7" type="ORF">Kpol_1070p37</name>
</gene>
<dbReference type="GO" id="GO:0034975">
    <property type="term" value="P:protein folding in endoplasmic reticulum"/>
    <property type="evidence" value="ECO:0007669"/>
    <property type="project" value="TreeGrafter"/>
</dbReference>